<dbReference type="InterPro" id="IPR027417">
    <property type="entry name" value="P-loop_NTPase"/>
</dbReference>
<gene>
    <name evidence="4" type="ORF">GCM10023321_75210</name>
</gene>
<evidence type="ECO:0000259" key="3">
    <source>
        <dbReference type="PROSITE" id="PS50893"/>
    </source>
</evidence>
<reference evidence="5" key="1">
    <citation type="journal article" date="2019" name="Int. J. Syst. Evol. Microbiol.">
        <title>The Global Catalogue of Microorganisms (GCM) 10K type strain sequencing project: providing services to taxonomists for standard genome sequencing and annotation.</title>
        <authorList>
            <consortium name="The Broad Institute Genomics Platform"/>
            <consortium name="The Broad Institute Genome Sequencing Center for Infectious Disease"/>
            <person name="Wu L."/>
            <person name="Ma J."/>
        </authorList>
    </citation>
    <scope>NUCLEOTIDE SEQUENCE [LARGE SCALE GENOMIC DNA]</scope>
    <source>
        <strain evidence="5">JCM 18303</strain>
    </source>
</reference>
<feature type="domain" description="ABC transporter" evidence="3">
    <location>
        <begin position="22"/>
        <end position="254"/>
    </location>
</feature>
<dbReference type="PROSITE" id="PS00211">
    <property type="entry name" value="ABC_TRANSPORTER_1"/>
    <property type="match status" value="1"/>
</dbReference>
<dbReference type="RefSeq" id="WP_345703462.1">
    <property type="nucleotide sequence ID" value="NZ_BAABJP010000056.1"/>
</dbReference>
<dbReference type="InterPro" id="IPR017871">
    <property type="entry name" value="ABC_transporter-like_CS"/>
</dbReference>
<name>A0ABP9RAC9_9PSEU</name>
<organism evidence="4 5">
    <name type="scientific">Pseudonocardia eucalypti</name>
    <dbReference type="NCBI Taxonomy" id="648755"/>
    <lineage>
        <taxon>Bacteria</taxon>
        <taxon>Bacillati</taxon>
        <taxon>Actinomycetota</taxon>
        <taxon>Actinomycetes</taxon>
        <taxon>Pseudonocardiales</taxon>
        <taxon>Pseudonocardiaceae</taxon>
        <taxon>Pseudonocardia</taxon>
    </lineage>
</organism>
<dbReference type="Pfam" id="PF00005">
    <property type="entry name" value="ABC_tran"/>
    <property type="match status" value="1"/>
</dbReference>
<dbReference type="SUPFAM" id="SSF52540">
    <property type="entry name" value="P-loop containing nucleoside triphosphate hydrolases"/>
    <property type="match status" value="1"/>
</dbReference>
<dbReference type="SMART" id="SM00382">
    <property type="entry name" value="AAA"/>
    <property type="match status" value="1"/>
</dbReference>
<dbReference type="PANTHER" id="PTHR42794">
    <property type="entry name" value="HEMIN IMPORT ATP-BINDING PROTEIN HMUV"/>
    <property type="match status" value="1"/>
</dbReference>
<accession>A0ABP9RAC9</accession>
<evidence type="ECO:0000256" key="2">
    <source>
        <dbReference type="ARBA" id="ARBA00022840"/>
    </source>
</evidence>
<keyword evidence="5" id="KW-1185">Reference proteome</keyword>
<evidence type="ECO:0000313" key="4">
    <source>
        <dbReference type="EMBL" id="GAA5173484.1"/>
    </source>
</evidence>
<dbReference type="Proteomes" id="UP001428817">
    <property type="component" value="Unassembled WGS sequence"/>
</dbReference>
<dbReference type="EMBL" id="BAABJP010000056">
    <property type="protein sequence ID" value="GAA5173484.1"/>
    <property type="molecule type" value="Genomic_DNA"/>
</dbReference>
<dbReference type="GO" id="GO:0005524">
    <property type="term" value="F:ATP binding"/>
    <property type="evidence" value="ECO:0007669"/>
    <property type="project" value="UniProtKB-KW"/>
</dbReference>
<evidence type="ECO:0000313" key="5">
    <source>
        <dbReference type="Proteomes" id="UP001428817"/>
    </source>
</evidence>
<keyword evidence="1" id="KW-0547">Nucleotide-binding</keyword>
<dbReference type="Gene3D" id="3.40.50.300">
    <property type="entry name" value="P-loop containing nucleotide triphosphate hydrolases"/>
    <property type="match status" value="1"/>
</dbReference>
<dbReference type="CDD" id="cd03214">
    <property type="entry name" value="ABC_Iron-Siderophores_B12_Hemin"/>
    <property type="match status" value="1"/>
</dbReference>
<sequence>MTTEELRRLPAPATGPDGTERLRAEALDCAIGRHTVLRGVSLSVRTGEILGVVGPNGSGKSTLLRTLAGIHRPAAGRVYLDGTPLDRIPARRRARRIALVGQEEEPPAELRVGELVALGRVPHQPPWAGEDEADRAAVRRALRQVDLADAADRPVDQLSGGERRRALLARGLAQDAPLLMLDEPTNHLDVRHQLTLLEVVRGLGRTVVLAMHDLNLAASACDRLVVLHDGGARPPAPAASALTPDAVLEVFGVQAVPVAHPFTGHTHLLFTPHTRPEPEAPR</sequence>
<evidence type="ECO:0000256" key="1">
    <source>
        <dbReference type="ARBA" id="ARBA00022741"/>
    </source>
</evidence>
<protein>
    <submittedName>
        <fullName evidence="4">ABC transporter ATP-binding protein</fullName>
    </submittedName>
</protein>
<dbReference type="PANTHER" id="PTHR42794:SF2">
    <property type="entry name" value="ABC TRANSPORTER ATP-BINDING PROTEIN"/>
    <property type="match status" value="1"/>
</dbReference>
<dbReference type="InterPro" id="IPR003439">
    <property type="entry name" value="ABC_transporter-like_ATP-bd"/>
</dbReference>
<comment type="caution">
    <text evidence="4">The sequence shown here is derived from an EMBL/GenBank/DDBJ whole genome shotgun (WGS) entry which is preliminary data.</text>
</comment>
<keyword evidence="2 4" id="KW-0067">ATP-binding</keyword>
<dbReference type="InterPro" id="IPR003593">
    <property type="entry name" value="AAA+_ATPase"/>
</dbReference>
<proteinExistence type="predicted"/>
<dbReference type="PROSITE" id="PS50893">
    <property type="entry name" value="ABC_TRANSPORTER_2"/>
    <property type="match status" value="1"/>
</dbReference>